<organism evidence="2 3">
    <name type="scientific">Rathayibacter rubneri</name>
    <dbReference type="NCBI Taxonomy" id="2950106"/>
    <lineage>
        <taxon>Bacteria</taxon>
        <taxon>Bacillati</taxon>
        <taxon>Actinomycetota</taxon>
        <taxon>Actinomycetes</taxon>
        <taxon>Micrococcales</taxon>
        <taxon>Microbacteriaceae</taxon>
        <taxon>Rathayibacter</taxon>
    </lineage>
</organism>
<comment type="caution">
    <text evidence="2">The sequence shown here is derived from an EMBL/GenBank/DDBJ whole genome shotgun (WGS) entry which is preliminary data.</text>
</comment>
<dbReference type="GO" id="GO:0005975">
    <property type="term" value="P:carbohydrate metabolic process"/>
    <property type="evidence" value="ECO:0007669"/>
    <property type="project" value="UniProtKB-ARBA"/>
</dbReference>
<name>A0A9X2E0A0_9MICO</name>
<reference evidence="2" key="1">
    <citation type="submission" date="2022-06" db="EMBL/GenBank/DDBJ databases">
        <title>Whole genome shotgun sequencing (WGS) of Rathayibacter sp. ZW T2_19, isolated from stored onions (Allium cepa).</title>
        <authorList>
            <person name="Stoll D.A."/>
            <person name="Huch M."/>
        </authorList>
    </citation>
    <scope>NUCLEOTIDE SEQUENCE</scope>
    <source>
        <strain evidence="2">ZW T2_19</strain>
    </source>
</reference>
<feature type="non-terminal residue" evidence="2">
    <location>
        <position position="1"/>
    </location>
</feature>
<accession>A0A9X2E0A0</accession>
<evidence type="ECO:0000256" key="1">
    <source>
        <dbReference type="SAM" id="MobiDB-lite"/>
    </source>
</evidence>
<sequence length="115" mass="11284">GVGDEAPAEEEEPDEPEAPVADTTAPTVAITSPLPGAVLSGTTTATVSATDDTAVTGVAFYIGSLKVGDGVRTTGSTWSLTTSTGGMRGTFPLTARATDAAGNTTASAPVTVTLK</sequence>
<dbReference type="InterPro" id="IPR013783">
    <property type="entry name" value="Ig-like_fold"/>
</dbReference>
<gene>
    <name evidence="2" type="ORF">NB037_19235</name>
</gene>
<evidence type="ECO:0000313" key="3">
    <source>
        <dbReference type="Proteomes" id="UP001155240"/>
    </source>
</evidence>
<proteinExistence type="predicted"/>
<protein>
    <submittedName>
        <fullName evidence="2">Ig-like domain-containing protein</fullName>
    </submittedName>
</protein>
<dbReference type="RefSeq" id="WP_251948654.1">
    <property type="nucleotide sequence ID" value="NZ_JAMRYM010000193.1"/>
</dbReference>
<evidence type="ECO:0000313" key="2">
    <source>
        <dbReference type="EMBL" id="MCM6764550.1"/>
    </source>
</evidence>
<dbReference type="Proteomes" id="UP001155240">
    <property type="component" value="Unassembled WGS sequence"/>
</dbReference>
<dbReference type="Pfam" id="PF17957">
    <property type="entry name" value="Big_7"/>
    <property type="match status" value="1"/>
</dbReference>
<feature type="compositionally biased region" description="Acidic residues" evidence="1">
    <location>
        <begin position="1"/>
        <end position="17"/>
    </location>
</feature>
<keyword evidence="3" id="KW-1185">Reference proteome</keyword>
<dbReference type="EMBL" id="JAMRYM010000193">
    <property type="protein sequence ID" value="MCM6764550.1"/>
    <property type="molecule type" value="Genomic_DNA"/>
</dbReference>
<dbReference type="Gene3D" id="2.60.40.10">
    <property type="entry name" value="Immunoglobulins"/>
    <property type="match status" value="1"/>
</dbReference>
<dbReference type="AlphaFoldDB" id="A0A9X2E0A0"/>
<feature type="region of interest" description="Disordered" evidence="1">
    <location>
        <begin position="1"/>
        <end position="26"/>
    </location>
</feature>